<dbReference type="PANTHER" id="PTHR33751">
    <property type="entry name" value="CBB3-TYPE CYTOCHROME C OXIDASE SUBUNIT FIXP"/>
    <property type="match status" value="1"/>
</dbReference>
<feature type="binding site" description="covalent" evidence="21">
    <location>
        <position position="233"/>
    </location>
    <ligand>
        <name>heme c</name>
        <dbReference type="ChEBI" id="CHEBI:61717"/>
        <label>2</label>
    </ligand>
</feature>
<comment type="similarity">
    <text evidence="3 19">Belongs to the CcoP / FixP family.</text>
</comment>
<keyword evidence="11" id="KW-0677">Repeat</keyword>
<sequence>MSDFVDGFWGYYVGSIAVLGIIWCLWLIFSQRKWLGSRTVKVEDTGHVWDGNLRELNNPVPRWWTIMYVGMCIFGLGYLILYPGLGFYAGKLGYTTQQEIQQDQSAHDAAVKPVFAKYAAMDIPAIAADKDAQVIGQRLFLNNCAQCHGSDARGSKSFPNLVEGDSMYGREPAVIQETITNGRNGVMPGFKESMSPQVAGDIAQYVRSMSGLASDSIRAIRGKREYQNFCVACHGAEGKGNKALGAPNLTDDVWLYGSSENEIVNGILNGRNNRMPAQAQKLTPEQIRMLTAWVWGLTGGKDVASSTTNVAK</sequence>
<dbReference type="InterPro" id="IPR050597">
    <property type="entry name" value="Cytochrome_c_Oxidase_Subunit"/>
</dbReference>
<keyword evidence="12 19" id="KW-0375">Hydrogen ion transport</keyword>
<keyword evidence="15 19" id="KW-0560">Oxidoreductase</keyword>
<gene>
    <name evidence="24" type="primary">ccoP</name>
    <name evidence="24" type="ORF">G3I67_10280</name>
</gene>
<keyword evidence="6 19" id="KW-0997">Cell inner membrane</keyword>
<dbReference type="PANTHER" id="PTHR33751:SF1">
    <property type="entry name" value="CBB3-TYPE CYTOCHROME C OXIDASE SUBUNIT FIXP"/>
    <property type="match status" value="1"/>
</dbReference>
<comment type="subcellular location">
    <subcellularLocation>
        <location evidence="1 19">Cell inner membrane</location>
    </subcellularLocation>
</comment>
<comment type="function">
    <text evidence="19">C-type cytochrome. Part of the cbb3-type cytochrome c oxidase complex.</text>
</comment>
<name>A0A6B2R2M0_9BURK</name>
<evidence type="ECO:0000256" key="9">
    <source>
        <dbReference type="ARBA" id="ARBA00022692"/>
    </source>
</evidence>
<evidence type="ECO:0000256" key="5">
    <source>
        <dbReference type="ARBA" id="ARBA00022475"/>
    </source>
</evidence>
<keyword evidence="13 19" id="KW-0249">Electron transport</keyword>
<keyword evidence="16 19" id="KW-0408">Iron</keyword>
<comment type="pathway">
    <text evidence="2 19">Energy metabolism; oxidative phosphorylation.</text>
</comment>
<evidence type="ECO:0000256" key="20">
    <source>
        <dbReference type="PIRSR" id="PIRSR000006-1"/>
    </source>
</evidence>
<dbReference type="Gene3D" id="6.10.280.130">
    <property type="match status" value="1"/>
</dbReference>
<evidence type="ECO:0000259" key="23">
    <source>
        <dbReference type="PROSITE" id="PS51007"/>
    </source>
</evidence>
<feature type="transmembrane region" description="Helical" evidence="22">
    <location>
        <begin position="63"/>
        <end position="82"/>
    </location>
</feature>
<evidence type="ECO:0000256" key="12">
    <source>
        <dbReference type="ARBA" id="ARBA00022781"/>
    </source>
</evidence>
<dbReference type="InterPro" id="IPR008168">
    <property type="entry name" value="Cyt_C_IC"/>
</dbReference>
<evidence type="ECO:0000256" key="15">
    <source>
        <dbReference type="ARBA" id="ARBA00023002"/>
    </source>
</evidence>
<comment type="caution">
    <text evidence="24">The sequence shown here is derived from an EMBL/GenBank/DDBJ whole genome shotgun (WGS) entry which is preliminary data.</text>
</comment>
<evidence type="ECO:0000313" key="24">
    <source>
        <dbReference type="EMBL" id="NDY83619.1"/>
    </source>
</evidence>
<dbReference type="GO" id="GO:1902600">
    <property type="term" value="P:proton transmembrane transport"/>
    <property type="evidence" value="ECO:0007669"/>
    <property type="project" value="UniProtKB-KW"/>
</dbReference>
<evidence type="ECO:0000256" key="16">
    <source>
        <dbReference type="ARBA" id="ARBA00023004"/>
    </source>
</evidence>
<dbReference type="PROSITE" id="PS51007">
    <property type="entry name" value="CYTC"/>
    <property type="match status" value="2"/>
</dbReference>
<evidence type="ECO:0000256" key="22">
    <source>
        <dbReference type="SAM" id="Phobius"/>
    </source>
</evidence>
<keyword evidence="10 19" id="KW-0479">Metal-binding</keyword>
<feature type="binding site" description="covalent" evidence="21">
    <location>
        <position position="230"/>
    </location>
    <ligand>
        <name>heme c</name>
        <dbReference type="ChEBI" id="CHEBI:61717"/>
        <label>2</label>
    </ligand>
</feature>
<organism evidence="24">
    <name type="scientific">Sheuella amnicola</name>
    <dbReference type="NCBI Taxonomy" id="2707330"/>
    <lineage>
        <taxon>Bacteria</taxon>
        <taxon>Pseudomonadati</taxon>
        <taxon>Pseudomonadota</taxon>
        <taxon>Betaproteobacteria</taxon>
        <taxon>Burkholderiales</taxon>
        <taxon>Alcaligenaceae</taxon>
        <taxon>Sheuella</taxon>
    </lineage>
</organism>
<dbReference type="UniPathway" id="UPA00705"/>
<keyword evidence="14 22" id="KW-1133">Transmembrane helix</keyword>
<dbReference type="PIRSF" id="PIRSF000006">
    <property type="entry name" value="Cbb3-Cox_fixP"/>
    <property type="match status" value="1"/>
</dbReference>
<evidence type="ECO:0000256" key="3">
    <source>
        <dbReference type="ARBA" id="ARBA00006113"/>
    </source>
</evidence>
<dbReference type="InterPro" id="IPR009056">
    <property type="entry name" value="Cyt_c-like_dom"/>
</dbReference>
<dbReference type="InterPro" id="IPR036909">
    <property type="entry name" value="Cyt_c-like_dom_sf"/>
</dbReference>
<keyword evidence="18 19" id="KW-0472">Membrane</keyword>
<evidence type="ECO:0000256" key="6">
    <source>
        <dbReference type="ARBA" id="ARBA00022519"/>
    </source>
</evidence>
<dbReference type="AlphaFoldDB" id="A0A6B2R2M0"/>
<keyword evidence="4 19" id="KW-0813">Transport</keyword>
<dbReference type="GO" id="GO:0016491">
    <property type="term" value="F:oxidoreductase activity"/>
    <property type="evidence" value="ECO:0007669"/>
    <property type="project" value="UniProtKB-KW"/>
</dbReference>
<dbReference type="InterPro" id="IPR032858">
    <property type="entry name" value="CcoP_N"/>
</dbReference>
<evidence type="ECO:0000256" key="14">
    <source>
        <dbReference type="ARBA" id="ARBA00022989"/>
    </source>
</evidence>
<keyword evidence="7 19" id="KW-0349">Heme</keyword>
<feature type="domain" description="Cytochrome c" evidence="23">
    <location>
        <begin position="131"/>
        <end position="210"/>
    </location>
</feature>
<dbReference type="GO" id="GO:0005886">
    <property type="term" value="C:plasma membrane"/>
    <property type="evidence" value="ECO:0007669"/>
    <property type="project" value="UniProtKB-SubCell"/>
</dbReference>
<accession>A0A6B2R2M0</accession>
<feature type="binding site" description="axial binding residue" evidence="20">
    <location>
        <position position="148"/>
    </location>
    <ligand>
        <name>heme c</name>
        <dbReference type="ChEBI" id="CHEBI:61717"/>
        <label>1</label>
    </ligand>
    <ligandPart>
        <name>Fe</name>
        <dbReference type="ChEBI" id="CHEBI:18248"/>
    </ligandPart>
</feature>
<proteinExistence type="inferred from homology"/>
<feature type="domain" description="Cytochrome c" evidence="23">
    <location>
        <begin position="217"/>
        <end position="298"/>
    </location>
</feature>
<dbReference type="GO" id="GO:0020037">
    <property type="term" value="F:heme binding"/>
    <property type="evidence" value="ECO:0007669"/>
    <property type="project" value="InterPro"/>
</dbReference>
<evidence type="ECO:0000256" key="19">
    <source>
        <dbReference type="PIRNR" id="PIRNR000006"/>
    </source>
</evidence>
<evidence type="ECO:0000256" key="13">
    <source>
        <dbReference type="ARBA" id="ARBA00022982"/>
    </source>
</evidence>
<evidence type="ECO:0000256" key="2">
    <source>
        <dbReference type="ARBA" id="ARBA00004673"/>
    </source>
</evidence>
<comment type="cofactor">
    <cofactor evidence="19 21">
        <name>heme c</name>
        <dbReference type="ChEBI" id="CHEBI:61717"/>
    </cofactor>
    <text evidence="19 21">Binds 2 heme C groups per subunit.</text>
</comment>
<dbReference type="PRINTS" id="PR00605">
    <property type="entry name" value="CYTCHROMECIC"/>
</dbReference>
<keyword evidence="17 19" id="KW-0406">Ion transport</keyword>
<evidence type="ECO:0000256" key="4">
    <source>
        <dbReference type="ARBA" id="ARBA00022448"/>
    </source>
</evidence>
<evidence type="ECO:0000256" key="8">
    <source>
        <dbReference type="ARBA" id="ARBA00022660"/>
    </source>
</evidence>
<evidence type="ECO:0000256" key="10">
    <source>
        <dbReference type="ARBA" id="ARBA00022723"/>
    </source>
</evidence>
<dbReference type="Pfam" id="PF14715">
    <property type="entry name" value="FixP_N"/>
    <property type="match status" value="1"/>
</dbReference>
<protein>
    <recommendedName>
        <fullName evidence="19">Cbb3-type cytochrome c oxidase subunit</fullName>
    </recommendedName>
</protein>
<comment type="subunit">
    <text evidence="19">Component of the cbb3-type cytochrome c oxidase.</text>
</comment>
<dbReference type="Pfam" id="PF13442">
    <property type="entry name" value="Cytochrome_CBB3"/>
    <property type="match status" value="2"/>
</dbReference>
<evidence type="ECO:0000256" key="1">
    <source>
        <dbReference type="ARBA" id="ARBA00004533"/>
    </source>
</evidence>
<feature type="binding site" description="axial binding residue" evidence="20">
    <location>
        <position position="275"/>
    </location>
    <ligand>
        <name>heme c</name>
        <dbReference type="ChEBI" id="CHEBI:61717"/>
        <label>1</label>
    </ligand>
    <ligandPart>
        <name>Fe</name>
        <dbReference type="ChEBI" id="CHEBI:18248"/>
    </ligandPart>
</feature>
<dbReference type="GO" id="GO:0009055">
    <property type="term" value="F:electron transfer activity"/>
    <property type="evidence" value="ECO:0007669"/>
    <property type="project" value="InterPro"/>
</dbReference>
<feature type="binding site" description="covalent" evidence="21">
    <location>
        <position position="147"/>
    </location>
    <ligand>
        <name>heme c</name>
        <dbReference type="ChEBI" id="CHEBI:61717"/>
        <label>1</label>
    </ligand>
</feature>
<evidence type="ECO:0000256" key="17">
    <source>
        <dbReference type="ARBA" id="ARBA00023065"/>
    </source>
</evidence>
<dbReference type="InterPro" id="IPR004678">
    <property type="entry name" value="Cyt_c_oxidase_cbb3_su3"/>
</dbReference>
<evidence type="ECO:0000256" key="7">
    <source>
        <dbReference type="ARBA" id="ARBA00022617"/>
    </source>
</evidence>
<keyword evidence="5 19" id="KW-1003">Cell membrane</keyword>
<feature type="binding site" description="covalent" evidence="21">
    <location>
        <position position="144"/>
    </location>
    <ligand>
        <name>heme c</name>
        <dbReference type="ChEBI" id="CHEBI:61717"/>
        <label>1</label>
    </ligand>
</feature>
<evidence type="ECO:0000256" key="18">
    <source>
        <dbReference type="ARBA" id="ARBA00023136"/>
    </source>
</evidence>
<feature type="binding site" description="axial binding residue" evidence="20">
    <location>
        <position position="187"/>
    </location>
    <ligand>
        <name>heme c</name>
        <dbReference type="ChEBI" id="CHEBI:61717"/>
        <label>2</label>
    </ligand>
    <ligandPart>
        <name>Fe</name>
        <dbReference type="ChEBI" id="CHEBI:18248"/>
    </ligandPart>
</feature>
<evidence type="ECO:0000256" key="21">
    <source>
        <dbReference type="PIRSR" id="PIRSR000006-2"/>
    </source>
</evidence>
<dbReference type="GO" id="GO:0005506">
    <property type="term" value="F:iron ion binding"/>
    <property type="evidence" value="ECO:0007669"/>
    <property type="project" value="InterPro"/>
</dbReference>
<keyword evidence="9 22" id="KW-0812">Transmembrane</keyword>
<keyword evidence="8 19" id="KW-0679">Respiratory chain</keyword>
<dbReference type="Gene3D" id="1.10.760.10">
    <property type="entry name" value="Cytochrome c-like domain"/>
    <property type="match status" value="2"/>
</dbReference>
<feature type="transmembrane region" description="Helical" evidence="22">
    <location>
        <begin position="9"/>
        <end position="29"/>
    </location>
</feature>
<dbReference type="NCBIfam" id="TIGR00782">
    <property type="entry name" value="ccoP"/>
    <property type="match status" value="1"/>
</dbReference>
<dbReference type="InterPro" id="IPR038414">
    <property type="entry name" value="CcoP_N_sf"/>
</dbReference>
<evidence type="ECO:0000256" key="11">
    <source>
        <dbReference type="ARBA" id="ARBA00022737"/>
    </source>
</evidence>
<dbReference type="EMBL" id="JAAGRN010000006">
    <property type="protein sequence ID" value="NDY83619.1"/>
    <property type="molecule type" value="Genomic_DNA"/>
</dbReference>
<reference evidence="24" key="1">
    <citation type="submission" date="2020-02" db="EMBL/GenBank/DDBJ databases">
        <authorList>
            <person name="Chen W.-M."/>
        </authorList>
    </citation>
    <scope>NUCLEOTIDE SEQUENCE</scope>
    <source>
        <strain evidence="24">NBD-18</strain>
    </source>
</reference>
<dbReference type="RefSeq" id="WP_163654986.1">
    <property type="nucleotide sequence ID" value="NZ_JAAGRN010000006.1"/>
</dbReference>
<dbReference type="GO" id="GO:0006119">
    <property type="term" value="P:oxidative phosphorylation"/>
    <property type="evidence" value="ECO:0007669"/>
    <property type="project" value="UniProtKB-UniPathway"/>
</dbReference>
<feature type="binding site" description="axial binding residue" evidence="20">
    <location>
        <position position="234"/>
    </location>
    <ligand>
        <name>heme c</name>
        <dbReference type="ChEBI" id="CHEBI:61717"/>
        <label>2</label>
    </ligand>
    <ligandPart>
        <name>Fe</name>
        <dbReference type="ChEBI" id="CHEBI:18248"/>
    </ligandPart>
</feature>
<dbReference type="SUPFAM" id="SSF46626">
    <property type="entry name" value="Cytochrome c"/>
    <property type="match status" value="2"/>
</dbReference>